<name>A0A7M7LL17_STRPU</name>
<keyword evidence="1" id="KW-0732">Signal</keyword>
<dbReference type="OrthoDB" id="5984008at2759"/>
<dbReference type="Proteomes" id="UP000007110">
    <property type="component" value="Unassembled WGS sequence"/>
</dbReference>
<reference evidence="4" key="2">
    <citation type="submission" date="2021-01" db="UniProtKB">
        <authorList>
            <consortium name="EnsemblMetazoa"/>
        </authorList>
    </citation>
    <scope>IDENTIFICATION</scope>
</reference>
<dbReference type="EnsemblMetazoa" id="XM_003723844">
    <property type="protein sequence ID" value="XP_003723892"/>
    <property type="gene ID" value="LOC100892647"/>
</dbReference>
<dbReference type="SUPFAM" id="SSF53850">
    <property type="entry name" value="Periplasmic binding protein-like II"/>
    <property type="match status" value="1"/>
</dbReference>
<evidence type="ECO:0000259" key="3">
    <source>
        <dbReference type="Pfam" id="PF00497"/>
    </source>
</evidence>
<evidence type="ECO:0000313" key="5">
    <source>
        <dbReference type="Proteomes" id="UP000007110"/>
    </source>
</evidence>
<keyword evidence="2" id="KW-1133">Transmembrane helix</keyword>
<dbReference type="InParanoid" id="A0A7M7LL17"/>
<feature type="domain" description="Solute-binding protein family 3/N-terminal" evidence="3">
    <location>
        <begin position="71"/>
        <end position="290"/>
    </location>
</feature>
<dbReference type="InterPro" id="IPR001638">
    <property type="entry name" value="Solute-binding_3/MltF_N"/>
</dbReference>
<organism evidence="4 5">
    <name type="scientific">Strongylocentrotus purpuratus</name>
    <name type="common">Purple sea urchin</name>
    <dbReference type="NCBI Taxonomy" id="7668"/>
    <lineage>
        <taxon>Eukaryota</taxon>
        <taxon>Metazoa</taxon>
        <taxon>Echinodermata</taxon>
        <taxon>Eleutherozoa</taxon>
        <taxon>Echinozoa</taxon>
        <taxon>Echinoidea</taxon>
        <taxon>Euechinoidea</taxon>
        <taxon>Echinacea</taxon>
        <taxon>Camarodonta</taxon>
        <taxon>Echinidea</taxon>
        <taxon>Strongylocentrotidae</taxon>
        <taxon>Strongylocentrotus</taxon>
    </lineage>
</organism>
<keyword evidence="5" id="KW-1185">Reference proteome</keyword>
<reference evidence="5" key="1">
    <citation type="submission" date="2015-02" db="EMBL/GenBank/DDBJ databases">
        <title>Genome sequencing for Strongylocentrotus purpuratus.</title>
        <authorList>
            <person name="Murali S."/>
            <person name="Liu Y."/>
            <person name="Vee V."/>
            <person name="English A."/>
            <person name="Wang M."/>
            <person name="Skinner E."/>
            <person name="Han Y."/>
            <person name="Muzny D.M."/>
            <person name="Worley K.C."/>
            <person name="Gibbs R.A."/>
        </authorList>
    </citation>
    <scope>NUCLEOTIDE SEQUENCE</scope>
</reference>
<dbReference type="Pfam" id="PF00497">
    <property type="entry name" value="SBP_bac_3"/>
    <property type="match status" value="1"/>
</dbReference>
<feature type="transmembrane region" description="Helical" evidence="2">
    <location>
        <begin position="12"/>
        <end position="35"/>
    </location>
</feature>
<keyword evidence="2" id="KW-0472">Membrane</keyword>
<evidence type="ECO:0000313" key="4">
    <source>
        <dbReference type="EnsemblMetazoa" id="XP_003723892"/>
    </source>
</evidence>
<dbReference type="Gene3D" id="3.40.190.10">
    <property type="entry name" value="Periplasmic binding protein-like II"/>
    <property type="match status" value="2"/>
</dbReference>
<sequence length="313" mass="34554">MGYSSDNSRTIVLCGILLALTTSLIAVIIGSVSLAKSSHSIAQINALTEPWYRANQEKVWTIAIGDFGVNLEYLDEVSYQIKGYNVDVVEAVCKLANKTCVLMRDVNQRCWDSEPGQQARGGEGLMSGWYDACTGWVKTYPRSLTFDFTRAFVKRKDVAIYALNTSTVDYRDLTGLNVGFIDGWASDEHCLARYVSNGITGASLPSDRIHHLSSGMELIQALRSGQIDVAFAIKLPQLEAGFRRLTPTDFANNCYLDGAGMMTRKENTQFVTWWNDAFGRLVGTPTYDDICTRLKTVHGHKPGSGAKDVCIGY</sequence>
<dbReference type="KEGG" id="spu:100892647"/>
<dbReference type="AlphaFoldDB" id="A0A7M7LL17"/>
<accession>A0A7M7LL17</accession>
<evidence type="ECO:0000256" key="2">
    <source>
        <dbReference type="SAM" id="Phobius"/>
    </source>
</evidence>
<dbReference type="PANTHER" id="PTHR35936">
    <property type="entry name" value="MEMBRANE-BOUND LYTIC MUREIN TRANSGLYCOSYLASE F"/>
    <property type="match status" value="1"/>
</dbReference>
<dbReference type="RefSeq" id="XP_003723892.2">
    <property type="nucleotide sequence ID" value="XM_003723844.3"/>
</dbReference>
<protein>
    <recommendedName>
        <fullName evidence="3">Solute-binding protein family 3/N-terminal domain-containing protein</fullName>
    </recommendedName>
</protein>
<evidence type="ECO:0000256" key="1">
    <source>
        <dbReference type="ARBA" id="ARBA00022729"/>
    </source>
</evidence>
<keyword evidence="2" id="KW-0812">Transmembrane</keyword>
<dbReference type="GeneID" id="100892647"/>
<dbReference type="PANTHER" id="PTHR35936:SF19">
    <property type="entry name" value="AMINO-ACID-BINDING PROTEIN YXEM-RELATED"/>
    <property type="match status" value="1"/>
</dbReference>
<dbReference type="OMA" id="CKLANKT"/>
<proteinExistence type="predicted"/>